<sequence>MRKRAQRRKGKRALKKVPGAKRKPTKIPSKRRHIAIDVEDSHRSDNITMKKKAHVENEVITSSPHSGQGVRANVSVKKEIWETTEASKINPTTDTSGINLTIEDSMSSESSILSATSIYTHKQSHPSGMLQIYREVQRLEEVQRCFEQKKELCGDRFDPRVKGVPNSHRIQIAQLLRDVCDQIQAVYEQEERLITK</sequence>
<evidence type="ECO:0000313" key="3">
    <source>
        <dbReference type="Proteomes" id="UP000663131"/>
    </source>
</evidence>
<dbReference type="Proteomes" id="UP000663131">
    <property type="component" value="Chromosome 6"/>
</dbReference>
<proteinExistence type="predicted"/>
<gene>
    <name evidence="2" type="ORF">BRETT_003538</name>
</gene>
<organism evidence="2 3">
    <name type="scientific">Dekkera bruxellensis</name>
    <name type="common">Brettanomyces custersii</name>
    <dbReference type="NCBI Taxonomy" id="5007"/>
    <lineage>
        <taxon>Eukaryota</taxon>
        <taxon>Fungi</taxon>
        <taxon>Dikarya</taxon>
        <taxon>Ascomycota</taxon>
        <taxon>Saccharomycotina</taxon>
        <taxon>Pichiomycetes</taxon>
        <taxon>Pichiales</taxon>
        <taxon>Pichiaceae</taxon>
        <taxon>Brettanomyces</taxon>
    </lineage>
</organism>
<dbReference type="AlphaFoldDB" id="A0A871R9V5"/>
<evidence type="ECO:0000313" key="2">
    <source>
        <dbReference type="EMBL" id="QOU19391.1"/>
    </source>
</evidence>
<protein>
    <submittedName>
        <fullName evidence="2">Uncharacterized protein</fullName>
    </submittedName>
</protein>
<evidence type="ECO:0000256" key="1">
    <source>
        <dbReference type="SAM" id="MobiDB-lite"/>
    </source>
</evidence>
<dbReference type="EMBL" id="CP063134">
    <property type="protein sequence ID" value="QOU19391.1"/>
    <property type="molecule type" value="Genomic_DNA"/>
</dbReference>
<feature type="region of interest" description="Disordered" evidence="1">
    <location>
        <begin position="1"/>
        <end position="31"/>
    </location>
</feature>
<dbReference type="RefSeq" id="XP_041135884.1">
    <property type="nucleotide sequence ID" value="XM_041282045.1"/>
</dbReference>
<dbReference type="GeneID" id="64575461"/>
<dbReference type="KEGG" id="bbrx:BRETT_003538"/>
<reference evidence="2" key="2">
    <citation type="journal article" name="BMC Genomics">
        <title>New genome assemblies reveal patterns of domestication and adaptation across Brettanomyces (Dekkera) species.</title>
        <authorList>
            <person name="Roach M.J."/>
            <person name="Borneman A.R."/>
        </authorList>
    </citation>
    <scope>NUCLEOTIDE SEQUENCE</scope>
    <source>
        <strain evidence="2">UCD 2041</strain>
    </source>
</reference>
<name>A0A871R9V5_DEKBR</name>
<accession>A0A871R9V5</accession>
<reference evidence="2" key="1">
    <citation type="submission" date="2020-10" db="EMBL/GenBank/DDBJ databases">
        <authorList>
            <person name="Palmer J.M."/>
        </authorList>
    </citation>
    <scope>NUCLEOTIDE SEQUENCE</scope>
    <source>
        <strain evidence="2">UCD 2041</strain>
    </source>
</reference>